<keyword evidence="3" id="KW-1185">Reference proteome</keyword>
<evidence type="ECO:0000313" key="2">
    <source>
        <dbReference type="EMBL" id="CAD0197004.1"/>
    </source>
</evidence>
<feature type="region of interest" description="Disordered" evidence="1">
    <location>
        <begin position="1"/>
        <end position="87"/>
    </location>
</feature>
<dbReference type="Proteomes" id="UP001154114">
    <property type="component" value="Chromosome 5"/>
</dbReference>
<reference evidence="2" key="1">
    <citation type="submission" date="2021-12" db="EMBL/GenBank/DDBJ databases">
        <authorList>
            <person name="King R."/>
        </authorList>
    </citation>
    <scope>NUCLEOTIDE SEQUENCE</scope>
</reference>
<protein>
    <submittedName>
        <fullName evidence="2">Uncharacterized protein</fullName>
    </submittedName>
</protein>
<gene>
    <name evidence="2" type="ORF">CINC_LOCUS11291</name>
</gene>
<dbReference type="EMBL" id="LR824008">
    <property type="protein sequence ID" value="CAD0197004.1"/>
    <property type="molecule type" value="Genomic_DNA"/>
</dbReference>
<sequence length="160" mass="17399">MSEEHDVNCPVKDDKQTDENEGPVAEDAADGPTTEVPEVPGVPEVPEVSEPSANTSHTSKEDSAIDKETLSNEVDEKKDLYGANDKGNLSWTVEGNEFRVSWSFPDGVVTEKDYIALCYTGPSCRHARREADAPVKITTVRDDRGASKATTFNKNVGTNL</sequence>
<dbReference type="OrthoDB" id="7468471at2759"/>
<feature type="compositionally biased region" description="Low complexity" evidence="1">
    <location>
        <begin position="31"/>
        <end position="52"/>
    </location>
</feature>
<accession>A0A9N8Q035</accession>
<proteinExistence type="predicted"/>
<dbReference type="AlphaFoldDB" id="A0A9N8Q035"/>
<feature type="compositionally biased region" description="Basic and acidic residues" evidence="1">
    <location>
        <begin position="58"/>
        <end position="80"/>
    </location>
</feature>
<evidence type="ECO:0000313" key="3">
    <source>
        <dbReference type="Proteomes" id="UP001154114"/>
    </source>
</evidence>
<feature type="compositionally biased region" description="Basic and acidic residues" evidence="1">
    <location>
        <begin position="1"/>
        <end position="18"/>
    </location>
</feature>
<organism evidence="2 3">
    <name type="scientific">Chrysodeixis includens</name>
    <name type="common">Soybean looper</name>
    <name type="synonym">Pseudoplusia includens</name>
    <dbReference type="NCBI Taxonomy" id="689277"/>
    <lineage>
        <taxon>Eukaryota</taxon>
        <taxon>Metazoa</taxon>
        <taxon>Ecdysozoa</taxon>
        <taxon>Arthropoda</taxon>
        <taxon>Hexapoda</taxon>
        <taxon>Insecta</taxon>
        <taxon>Pterygota</taxon>
        <taxon>Neoptera</taxon>
        <taxon>Endopterygota</taxon>
        <taxon>Lepidoptera</taxon>
        <taxon>Glossata</taxon>
        <taxon>Ditrysia</taxon>
        <taxon>Noctuoidea</taxon>
        <taxon>Noctuidae</taxon>
        <taxon>Plusiinae</taxon>
        <taxon>Chrysodeixis</taxon>
    </lineage>
</organism>
<name>A0A9N8Q035_CHRIL</name>
<evidence type="ECO:0000256" key="1">
    <source>
        <dbReference type="SAM" id="MobiDB-lite"/>
    </source>
</evidence>